<name>A0AAV8ZD15_9CUCU</name>
<organism evidence="1 2">
    <name type="scientific">Aromia moschata</name>
    <dbReference type="NCBI Taxonomy" id="1265417"/>
    <lineage>
        <taxon>Eukaryota</taxon>
        <taxon>Metazoa</taxon>
        <taxon>Ecdysozoa</taxon>
        <taxon>Arthropoda</taxon>
        <taxon>Hexapoda</taxon>
        <taxon>Insecta</taxon>
        <taxon>Pterygota</taxon>
        <taxon>Neoptera</taxon>
        <taxon>Endopterygota</taxon>
        <taxon>Coleoptera</taxon>
        <taxon>Polyphaga</taxon>
        <taxon>Cucujiformia</taxon>
        <taxon>Chrysomeloidea</taxon>
        <taxon>Cerambycidae</taxon>
        <taxon>Cerambycinae</taxon>
        <taxon>Callichromatini</taxon>
        <taxon>Aromia</taxon>
    </lineage>
</organism>
<sequence>MNVLFYLSRNAKGSQPFLKLNLLESDKEKDVVIKKYRKLQYVFIKRQPDLILGAFNRVGVGLTLSLLLRSSKHPVTYGVGPMRPYGNMSMSSQIPLAATAL</sequence>
<protein>
    <submittedName>
        <fullName evidence="1">Uncharacterized protein</fullName>
    </submittedName>
</protein>
<gene>
    <name evidence="1" type="ORF">NQ318_021453</name>
</gene>
<dbReference type="AlphaFoldDB" id="A0AAV8ZD15"/>
<evidence type="ECO:0000313" key="2">
    <source>
        <dbReference type="Proteomes" id="UP001162162"/>
    </source>
</evidence>
<proteinExistence type="predicted"/>
<accession>A0AAV8ZD15</accession>
<evidence type="ECO:0000313" key="1">
    <source>
        <dbReference type="EMBL" id="KAJ8961838.1"/>
    </source>
</evidence>
<keyword evidence="2" id="KW-1185">Reference proteome</keyword>
<reference evidence="1" key="1">
    <citation type="journal article" date="2023" name="Insect Mol. Biol.">
        <title>Genome sequencing provides insights into the evolution of gene families encoding plant cell wall-degrading enzymes in longhorned beetles.</title>
        <authorList>
            <person name="Shin N.R."/>
            <person name="Okamura Y."/>
            <person name="Kirsch R."/>
            <person name="Pauchet Y."/>
        </authorList>
    </citation>
    <scope>NUCLEOTIDE SEQUENCE</scope>
    <source>
        <strain evidence="1">AMC_N1</strain>
    </source>
</reference>
<comment type="caution">
    <text evidence="1">The sequence shown here is derived from an EMBL/GenBank/DDBJ whole genome shotgun (WGS) entry which is preliminary data.</text>
</comment>
<dbReference type="EMBL" id="JAPWTK010000004">
    <property type="protein sequence ID" value="KAJ8961838.1"/>
    <property type="molecule type" value="Genomic_DNA"/>
</dbReference>
<dbReference type="Proteomes" id="UP001162162">
    <property type="component" value="Unassembled WGS sequence"/>
</dbReference>